<dbReference type="InterPro" id="IPR017734">
    <property type="entry name" value="T6SS_SciN"/>
</dbReference>
<evidence type="ECO:0000313" key="1">
    <source>
        <dbReference type="EMBL" id="PLR40808.1"/>
    </source>
</evidence>
<gene>
    <name evidence="1" type="ORF">CYR55_05895</name>
</gene>
<proteinExistence type="predicted"/>
<dbReference type="EMBL" id="PJZF01000003">
    <property type="protein sequence ID" value="PLR40808.1"/>
    <property type="molecule type" value="Genomic_DNA"/>
</dbReference>
<dbReference type="InterPro" id="IPR038706">
    <property type="entry name" value="Type_VI_SciN-like_sf"/>
</dbReference>
<dbReference type="Gene3D" id="2.60.40.4150">
    <property type="entry name" value="Type VI secretion system, lipoprotein SciN"/>
    <property type="match status" value="1"/>
</dbReference>
<reference evidence="1 2" key="1">
    <citation type="submission" date="2017-12" db="EMBL/GenBank/DDBJ databases">
        <title>Characterization of six clinical isolates of Enterochimera gen. nov., a novel genus of the Yersiniaciae family and the three species Enterochimera arupensis sp. nov., Enterochimera coloradensis sp. nov, and Enterochimera californica sp. nov.</title>
        <authorList>
            <person name="Rossi A."/>
            <person name="Fisher M."/>
        </authorList>
    </citation>
    <scope>NUCLEOTIDE SEQUENCE [LARGE SCALE GENOMIC DNA]</scope>
    <source>
        <strain evidence="2">2015-Iso6</strain>
    </source>
</reference>
<organism evidence="1 2">
    <name type="scientific">Chimaeribacter californicus</name>
    <dbReference type="NCBI Taxonomy" id="2060067"/>
    <lineage>
        <taxon>Bacteria</taxon>
        <taxon>Pseudomonadati</taxon>
        <taxon>Pseudomonadota</taxon>
        <taxon>Gammaproteobacteria</taxon>
        <taxon>Enterobacterales</taxon>
        <taxon>Yersiniaceae</taxon>
        <taxon>Chimaeribacter</taxon>
    </lineage>
</organism>
<sequence length="210" mass="23278">MRAPRTLCLQSLPWCPAITADCRGPLQLKETDVLHIASINRFSLLLLPVLLTGCGLTQSITDGTASAAKSIFYKQVKTLHLDFTAREALNTDARESGSLSEPLMIRVYQLKDRKAFDKTVYEQLVNGGEQALGDELLASREVVVKPGGDANLTMPMDEQAQYVAVVGLFRHPDREKNHWKRVLTRDDLDPDAPRIIAPGSNSLTLLPEKR</sequence>
<dbReference type="Proteomes" id="UP000234240">
    <property type="component" value="Unassembled WGS sequence"/>
</dbReference>
<name>A0A2N5EE50_9GAMM</name>
<comment type="caution">
    <text evidence="1">The sequence shown here is derived from an EMBL/GenBank/DDBJ whole genome shotgun (WGS) entry which is preliminary data.</text>
</comment>
<dbReference type="PANTHER" id="PTHR37625:SF4">
    <property type="entry name" value="OUTER MEMBRANE LIPOPROTEIN"/>
    <property type="match status" value="1"/>
</dbReference>
<dbReference type="NCBIfam" id="TIGR03352">
    <property type="entry name" value="VI_chp_3"/>
    <property type="match status" value="1"/>
</dbReference>
<dbReference type="OrthoDB" id="7021080at2"/>
<evidence type="ECO:0000313" key="2">
    <source>
        <dbReference type="Proteomes" id="UP000234240"/>
    </source>
</evidence>
<dbReference type="Pfam" id="PF12790">
    <property type="entry name" value="T6SS-SciN"/>
    <property type="match status" value="1"/>
</dbReference>
<dbReference type="PANTHER" id="PTHR37625">
    <property type="entry name" value="OUTER MEMBRANE LIPOPROTEIN-RELATED"/>
    <property type="match status" value="1"/>
</dbReference>
<keyword evidence="2" id="KW-1185">Reference proteome</keyword>
<keyword evidence="1" id="KW-0449">Lipoprotein</keyword>
<accession>A0A2N5EE50</accession>
<protein>
    <submittedName>
        <fullName evidence="1">Type VI secretion system lipoprotein TssJ</fullName>
    </submittedName>
</protein>
<dbReference type="AlphaFoldDB" id="A0A2N5EE50"/>